<dbReference type="PANTHER" id="PTHR43103">
    <property type="entry name" value="NUCLEOSIDE-DIPHOSPHATE-SUGAR EPIMERASE"/>
    <property type="match status" value="1"/>
</dbReference>
<feature type="domain" description="NAD-dependent epimerase/dehydratase" evidence="4">
    <location>
        <begin position="3"/>
        <end position="175"/>
    </location>
</feature>
<dbReference type="OrthoDB" id="202470at2759"/>
<keyword evidence="3" id="KW-0520">NAD</keyword>
<reference evidence="6" key="1">
    <citation type="submission" date="2014-12" db="EMBL/GenBank/DDBJ databases">
        <title>Genome Sequence of Valsa Canker Pathogens Uncovers a Specific Adaption of Colonization on Woody Bark.</title>
        <authorList>
            <person name="Yin Z."/>
            <person name="Liu H."/>
            <person name="Gao X."/>
            <person name="Li Z."/>
            <person name="Song N."/>
            <person name="Ke X."/>
            <person name="Dai Q."/>
            <person name="Wu Y."/>
            <person name="Sun Y."/>
            <person name="Xu J.-R."/>
            <person name="Kang Z.K."/>
            <person name="Wang L."/>
            <person name="Huang L."/>
        </authorList>
    </citation>
    <scope>NUCLEOTIDE SEQUENCE [LARGE SCALE GENOMIC DNA]</scope>
    <source>
        <strain evidence="6">SXYL134</strain>
    </source>
</reference>
<evidence type="ECO:0000256" key="3">
    <source>
        <dbReference type="ARBA" id="ARBA00023027"/>
    </source>
</evidence>
<evidence type="ECO:0000313" key="6">
    <source>
        <dbReference type="Proteomes" id="UP000078576"/>
    </source>
</evidence>
<keyword evidence="2" id="KW-0560">Oxidoreductase</keyword>
<dbReference type="Pfam" id="PF01370">
    <property type="entry name" value="Epimerase"/>
    <property type="match status" value="1"/>
</dbReference>
<dbReference type="AlphaFoldDB" id="A0A194UUU8"/>
<proteinExistence type="inferred from homology"/>
<evidence type="ECO:0000259" key="4">
    <source>
        <dbReference type="Pfam" id="PF01370"/>
    </source>
</evidence>
<dbReference type="Proteomes" id="UP000078576">
    <property type="component" value="Unassembled WGS sequence"/>
</dbReference>
<dbReference type="STRING" id="694573.A0A194UUU8"/>
<dbReference type="PANTHER" id="PTHR43103:SF5">
    <property type="entry name" value="4-EPIMERASE, PUTATIVE (AFU_ORTHOLOGUE AFUA_7G00360)-RELATED"/>
    <property type="match status" value="1"/>
</dbReference>
<organism evidence="5 6">
    <name type="scientific">Cytospora mali</name>
    <name type="common">Apple Valsa canker fungus</name>
    <name type="synonym">Valsa mali</name>
    <dbReference type="NCBI Taxonomy" id="578113"/>
    <lineage>
        <taxon>Eukaryota</taxon>
        <taxon>Fungi</taxon>
        <taxon>Dikarya</taxon>
        <taxon>Ascomycota</taxon>
        <taxon>Pezizomycotina</taxon>
        <taxon>Sordariomycetes</taxon>
        <taxon>Sordariomycetidae</taxon>
        <taxon>Diaporthales</taxon>
        <taxon>Cytosporaceae</taxon>
        <taxon>Cytospora</taxon>
    </lineage>
</organism>
<gene>
    <name evidence="5" type="ORF">VP1G_02860</name>
</gene>
<accession>A0A194UUU8</accession>
<dbReference type="SUPFAM" id="SSF51735">
    <property type="entry name" value="NAD(P)-binding Rossmann-fold domains"/>
    <property type="match status" value="1"/>
</dbReference>
<dbReference type="GO" id="GO:0016491">
    <property type="term" value="F:oxidoreductase activity"/>
    <property type="evidence" value="ECO:0007669"/>
    <property type="project" value="UniProtKB-KW"/>
</dbReference>
<evidence type="ECO:0000256" key="2">
    <source>
        <dbReference type="ARBA" id="ARBA00023002"/>
    </source>
</evidence>
<dbReference type="Gene3D" id="3.40.50.720">
    <property type="entry name" value="NAD(P)-binding Rossmann-like Domain"/>
    <property type="match status" value="1"/>
</dbReference>
<dbReference type="InterPro" id="IPR001509">
    <property type="entry name" value="Epimerase_deHydtase"/>
</dbReference>
<dbReference type="InterPro" id="IPR036291">
    <property type="entry name" value="NAD(P)-bd_dom_sf"/>
</dbReference>
<evidence type="ECO:0000256" key="1">
    <source>
        <dbReference type="ARBA" id="ARBA00007637"/>
    </source>
</evidence>
<comment type="similarity">
    <text evidence="1">Belongs to the NAD(P)-dependent epimerase/dehydratase family.</text>
</comment>
<evidence type="ECO:0000313" key="5">
    <source>
        <dbReference type="EMBL" id="KUI55381.1"/>
    </source>
</evidence>
<protein>
    <submittedName>
        <fullName evidence="5">dTDP-6-deoxy-L-talose 4-dehydrogenase (NAD(+))</fullName>
    </submittedName>
</protein>
<name>A0A194UUU8_CYTMA</name>
<keyword evidence="6" id="KW-1185">Reference proteome</keyword>
<sequence>MKIAITGARGTVGQEVVKLCAKEGHHTVQINRSEQEHDGTPNSEMRTADAATDYDATVNSFRGCDAVIHLAALPNPLGTPDWQVHQNNVNSAFNGLRAAAELGIHRVCYASSVNAIGLAYSQQPLKLPYFPIDEDYPCHPSDSYALAKLEAETAARAFPYWFPGMKVACLRIHEVENRSAVLQEHKENWDEAGVKQLWGWVNPVATARACLLSVANADGFEGCQVFNIIAPDTTLKTSSGELARKYYPDTELRGDWSTNRAFWTSEKAERLLGWTHHEKE</sequence>
<dbReference type="EMBL" id="KN714680">
    <property type="protein sequence ID" value="KUI55381.1"/>
    <property type="molecule type" value="Genomic_DNA"/>
</dbReference>